<dbReference type="OrthoDB" id="1114113at2759"/>
<keyword evidence="3" id="KW-1185">Reference proteome</keyword>
<organism evidence="2 3">
    <name type="scientific">Brassica carinata</name>
    <name type="common">Ethiopian mustard</name>
    <name type="synonym">Abyssinian cabbage</name>
    <dbReference type="NCBI Taxonomy" id="52824"/>
    <lineage>
        <taxon>Eukaryota</taxon>
        <taxon>Viridiplantae</taxon>
        <taxon>Streptophyta</taxon>
        <taxon>Embryophyta</taxon>
        <taxon>Tracheophyta</taxon>
        <taxon>Spermatophyta</taxon>
        <taxon>Magnoliopsida</taxon>
        <taxon>eudicotyledons</taxon>
        <taxon>Gunneridae</taxon>
        <taxon>Pentapetalae</taxon>
        <taxon>rosids</taxon>
        <taxon>malvids</taxon>
        <taxon>Brassicales</taxon>
        <taxon>Brassicaceae</taxon>
        <taxon>Brassiceae</taxon>
        <taxon>Brassica</taxon>
    </lineage>
</organism>
<protein>
    <recommendedName>
        <fullName evidence="4">DUF4283 domain-containing protein</fullName>
    </recommendedName>
</protein>
<dbReference type="Proteomes" id="UP000886595">
    <property type="component" value="Unassembled WGS sequence"/>
</dbReference>
<feature type="compositionally biased region" description="Polar residues" evidence="1">
    <location>
        <begin position="214"/>
        <end position="234"/>
    </location>
</feature>
<evidence type="ECO:0008006" key="4">
    <source>
        <dbReference type="Google" id="ProtNLM"/>
    </source>
</evidence>
<evidence type="ECO:0000313" key="3">
    <source>
        <dbReference type="Proteomes" id="UP000886595"/>
    </source>
</evidence>
<proteinExistence type="predicted"/>
<dbReference type="EMBL" id="JAAMPC010000001">
    <property type="protein sequence ID" value="KAG2329549.1"/>
    <property type="molecule type" value="Genomic_DNA"/>
</dbReference>
<evidence type="ECO:0000313" key="2">
    <source>
        <dbReference type="EMBL" id="KAG2329549.1"/>
    </source>
</evidence>
<evidence type="ECO:0000256" key="1">
    <source>
        <dbReference type="SAM" id="MobiDB-lite"/>
    </source>
</evidence>
<reference evidence="2 3" key="1">
    <citation type="submission" date="2020-02" db="EMBL/GenBank/DDBJ databases">
        <authorList>
            <person name="Ma Q."/>
            <person name="Huang Y."/>
            <person name="Song X."/>
            <person name="Pei D."/>
        </authorList>
    </citation>
    <scope>NUCLEOTIDE SEQUENCE [LARGE SCALE GENOMIC DNA]</scope>
    <source>
        <strain evidence="2">Sxm20200214</strain>
        <tissue evidence="2">Leaf</tissue>
    </source>
</reference>
<comment type="caution">
    <text evidence="2">The sequence shown here is derived from an EMBL/GenBank/DDBJ whole genome shotgun (WGS) entry which is preliminary data.</text>
</comment>
<sequence>MDFSPYPGSTPDPPDEIDPFHQDQAAVQIDSSPSSKIIPSSAPVPIPLICAPSYAQRFKDSLRNLEKICSPIAQSEGFRVVEAPDSIILKASEEWKDHILAKFHGRIPHQNKIFSDLNPVWGKHGDITVNIISPTACLIFVPSVVTREWILLPPQKKPFRKSSPSSAPKGIVFTSHPNRATEVLVKDDLYSLAPPLQGHSPQDSEKVPAGGSQVLASSPQYSGKISDVASQNDPSMGAHPPLSPKSVVKKKDDKPSEGPETTPHSNGFWL</sequence>
<name>A0A8X7WF15_BRACI</name>
<gene>
    <name evidence="2" type="ORF">Bca52824_000729</name>
</gene>
<accession>A0A8X7WF15</accession>
<dbReference type="AlphaFoldDB" id="A0A8X7WF15"/>
<feature type="region of interest" description="Disordered" evidence="1">
    <location>
        <begin position="194"/>
        <end position="270"/>
    </location>
</feature>